<organism evidence="1 2">
    <name type="scientific">Parapoxvirus red deer/HL953</name>
    <dbReference type="NCBI Taxonomy" id="1579460"/>
    <lineage>
        <taxon>Viruses</taxon>
        <taxon>Varidnaviria</taxon>
        <taxon>Bamfordvirae</taxon>
        <taxon>Nucleocytoviricota</taxon>
        <taxon>Pokkesviricetes</taxon>
        <taxon>Chitovirales</taxon>
        <taxon>Poxviridae</taxon>
        <taxon>Chordopoxvirinae</taxon>
        <taxon>Parapoxvirus</taxon>
        <taxon>Parapoxvirus reddeerpox</taxon>
        <taxon>Red deerpox virus</taxon>
    </lineage>
</organism>
<dbReference type="GeneID" id="22647471"/>
<accession>A0A0A7M9Z7</accession>
<keyword evidence="2" id="KW-1185">Reference proteome</keyword>
<evidence type="ECO:0000313" key="2">
    <source>
        <dbReference type="Proteomes" id="UP000107385"/>
    </source>
</evidence>
<sequence>MAGAKGPARSRRAARRVRAHANLHMPSTMPLLGPHVHFPRRRLVLRKRGIRAYVGDSISSRGELHNPLCAQAVIFGNGFVETYSRALDPRLLGAYHALARPLSERPLFAVPGWRRRFPVVAASLDAVERKTRRVLESMCRTYSRFCCRRRAEAVANATTHRRWLGHRAMSGRRARLRRAVRNRAAKRRAARRRTRFCK</sequence>
<dbReference type="Proteomes" id="UP000107385">
    <property type="component" value="Segment"/>
</dbReference>
<dbReference type="OrthoDB" id="18839at10239"/>
<dbReference type="KEGG" id="vg:22647471"/>
<dbReference type="EMBL" id="KM502564">
    <property type="protein sequence ID" value="AIZ77324.1"/>
    <property type="molecule type" value="Genomic_DNA"/>
</dbReference>
<reference evidence="1 2" key="1">
    <citation type="submission" date="2014-09" db="EMBL/GenBank/DDBJ databases">
        <title>Parapoxvirus (PPV) of red deer reveals sub-clinical infection and confirms a unique species.</title>
        <authorList>
            <person name="Friederichs S."/>
            <person name="Stefan K."/>
            <person name="Helmut B."/>
            <person name="Heike L."/>
            <person name="Mathias B."/>
        </authorList>
    </citation>
    <scope>NUCLEOTIDE SEQUENCE [LARGE SCALE GENOMIC DNA]</scope>
    <source>
        <strain evidence="1">HL953</strain>
    </source>
</reference>
<proteinExistence type="predicted"/>
<evidence type="ECO:0000313" key="1">
    <source>
        <dbReference type="EMBL" id="AIZ77324.1"/>
    </source>
</evidence>
<protein>
    <submittedName>
        <fullName evidence="1">Uncharacterized protein</fullName>
    </submittedName>
</protein>
<dbReference type="RefSeq" id="YP_009112812.1">
    <property type="nucleotide sequence ID" value="NC_025963.1"/>
</dbReference>
<name>A0A0A7M9Z7_9POXV</name>